<evidence type="ECO:0000256" key="2">
    <source>
        <dbReference type="ARBA" id="ARBA00022723"/>
    </source>
</evidence>
<gene>
    <name evidence="6" type="ORF">B0H66DRAFT_606499</name>
</gene>
<protein>
    <submittedName>
        <fullName evidence="6">Cytochrome P450</fullName>
    </submittedName>
</protein>
<dbReference type="GO" id="GO:0004497">
    <property type="term" value="F:monooxygenase activity"/>
    <property type="evidence" value="ECO:0007669"/>
    <property type="project" value="InterPro"/>
</dbReference>
<dbReference type="PANTHER" id="PTHR46300">
    <property type="entry name" value="P450, PUTATIVE (EUROFUNG)-RELATED-RELATED"/>
    <property type="match status" value="1"/>
</dbReference>
<keyword evidence="5" id="KW-0732">Signal</keyword>
<dbReference type="AlphaFoldDB" id="A0AAE0HZA7"/>
<comment type="similarity">
    <text evidence="1">Belongs to the cytochrome P450 family.</text>
</comment>
<evidence type="ECO:0000256" key="3">
    <source>
        <dbReference type="ARBA" id="ARBA00023002"/>
    </source>
</evidence>
<keyword evidence="7" id="KW-1185">Reference proteome</keyword>
<dbReference type="InterPro" id="IPR036396">
    <property type="entry name" value="Cyt_P450_sf"/>
</dbReference>
<dbReference type="SUPFAM" id="SSF48264">
    <property type="entry name" value="Cytochrome P450"/>
    <property type="match status" value="1"/>
</dbReference>
<evidence type="ECO:0000256" key="4">
    <source>
        <dbReference type="ARBA" id="ARBA00023004"/>
    </source>
</evidence>
<sequence length="185" mass="20522">MALLQLLVKFHSTTGLIAAVLLKEISEKPPSTTPTARAPGEPILGHLRVIPSDNAEYAYDRWSKECNSDILYFNVLGQDVVVLNSVQAAVDQVTGGTRLLTFQDRQNPKLVYIDYIVQETLHDVYDGMFIPKGSCVYANARAMTHDERIYSNPDRFDPDRHLAEATVWIVVASMLATLDIGKASS</sequence>
<accession>A0AAE0HZA7</accession>
<dbReference type="InterPro" id="IPR050364">
    <property type="entry name" value="Cytochrome_P450_fung"/>
</dbReference>
<keyword evidence="3" id="KW-0560">Oxidoreductase</keyword>
<proteinExistence type="inferred from homology"/>
<dbReference type="Gene3D" id="1.10.630.10">
    <property type="entry name" value="Cytochrome P450"/>
    <property type="match status" value="1"/>
</dbReference>
<dbReference type="GO" id="GO:0005506">
    <property type="term" value="F:iron ion binding"/>
    <property type="evidence" value="ECO:0007669"/>
    <property type="project" value="InterPro"/>
</dbReference>
<dbReference type="GO" id="GO:0020037">
    <property type="term" value="F:heme binding"/>
    <property type="evidence" value="ECO:0007669"/>
    <property type="project" value="InterPro"/>
</dbReference>
<dbReference type="EMBL" id="JAUEDM010000006">
    <property type="protein sequence ID" value="KAK3315637.1"/>
    <property type="molecule type" value="Genomic_DNA"/>
</dbReference>
<evidence type="ECO:0000313" key="6">
    <source>
        <dbReference type="EMBL" id="KAK3315637.1"/>
    </source>
</evidence>
<evidence type="ECO:0000256" key="1">
    <source>
        <dbReference type="ARBA" id="ARBA00010617"/>
    </source>
</evidence>
<dbReference type="Pfam" id="PF00067">
    <property type="entry name" value="p450"/>
    <property type="match status" value="1"/>
</dbReference>
<dbReference type="Proteomes" id="UP001283341">
    <property type="component" value="Unassembled WGS sequence"/>
</dbReference>
<evidence type="ECO:0000256" key="5">
    <source>
        <dbReference type="SAM" id="SignalP"/>
    </source>
</evidence>
<comment type="caution">
    <text evidence="6">The sequence shown here is derived from an EMBL/GenBank/DDBJ whole genome shotgun (WGS) entry which is preliminary data.</text>
</comment>
<reference evidence="6" key="2">
    <citation type="submission" date="2023-06" db="EMBL/GenBank/DDBJ databases">
        <authorList>
            <consortium name="Lawrence Berkeley National Laboratory"/>
            <person name="Haridas S."/>
            <person name="Hensen N."/>
            <person name="Bonometti L."/>
            <person name="Westerberg I."/>
            <person name="Brannstrom I.O."/>
            <person name="Guillou S."/>
            <person name="Cros-Aarteil S."/>
            <person name="Calhoun S."/>
            <person name="Kuo A."/>
            <person name="Mondo S."/>
            <person name="Pangilinan J."/>
            <person name="Riley R."/>
            <person name="Labutti K."/>
            <person name="Andreopoulos B."/>
            <person name="Lipzen A."/>
            <person name="Chen C."/>
            <person name="Yanf M."/>
            <person name="Daum C."/>
            <person name="Ng V."/>
            <person name="Clum A."/>
            <person name="Steindorff A."/>
            <person name="Ohm R."/>
            <person name="Martin F."/>
            <person name="Silar P."/>
            <person name="Natvig D."/>
            <person name="Lalanne C."/>
            <person name="Gautier V."/>
            <person name="Ament-Velasquez S.L."/>
            <person name="Kruys A."/>
            <person name="Hutchinson M.I."/>
            <person name="Powell A.J."/>
            <person name="Barry K."/>
            <person name="Miller A.N."/>
            <person name="Grigoriev I.V."/>
            <person name="Debuchy R."/>
            <person name="Gladieux P."/>
            <person name="Thoren M.H."/>
            <person name="Johannesson H."/>
        </authorList>
    </citation>
    <scope>NUCLEOTIDE SEQUENCE</scope>
    <source>
        <strain evidence="6">CBS 118394</strain>
    </source>
</reference>
<reference evidence="6" key="1">
    <citation type="journal article" date="2023" name="Mol. Phylogenet. Evol.">
        <title>Genome-scale phylogeny and comparative genomics of the fungal order Sordariales.</title>
        <authorList>
            <person name="Hensen N."/>
            <person name="Bonometti L."/>
            <person name="Westerberg I."/>
            <person name="Brannstrom I.O."/>
            <person name="Guillou S."/>
            <person name="Cros-Aarteil S."/>
            <person name="Calhoun S."/>
            <person name="Haridas S."/>
            <person name="Kuo A."/>
            <person name="Mondo S."/>
            <person name="Pangilinan J."/>
            <person name="Riley R."/>
            <person name="LaButti K."/>
            <person name="Andreopoulos B."/>
            <person name="Lipzen A."/>
            <person name="Chen C."/>
            <person name="Yan M."/>
            <person name="Daum C."/>
            <person name="Ng V."/>
            <person name="Clum A."/>
            <person name="Steindorff A."/>
            <person name="Ohm R.A."/>
            <person name="Martin F."/>
            <person name="Silar P."/>
            <person name="Natvig D.O."/>
            <person name="Lalanne C."/>
            <person name="Gautier V."/>
            <person name="Ament-Velasquez S.L."/>
            <person name="Kruys A."/>
            <person name="Hutchinson M.I."/>
            <person name="Powell A.J."/>
            <person name="Barry K."/>
            <person name="Miller A.N."/>
            <person name="Grigoriev I.V."/>
            <person name="Debuchy R."/>
            <person name="Gladieux P."/>
            <person name="Hiltunen Thoren M."/>
            <person name="Johannesson H."/>
        </authorList>
    </citation>
    <scope>NUCLEOTIDE SEQUENCE</scope>
    <source>
        <strain evidence="6">CBS 118394</strain>
    </source>
</reference>
<keyword evidence="2" id="KW-0479">Metal-binding</keyword>
<evidence type="ECO:0000313" key="7">
    <source>
        <dbReference type="Proteomes" id="UP001283341"/>
    </source>
</evidence>
<feature type="signal peptide" evidence="5">
    <location>
        <begin position="1"/>
        <end position="18"/>
    </location>
</feature>
<dbReference type="GO" id="GO:0016705">
    <property type="term" value="F:oxidoreductase activity, acting on paired donors, with incorporation or reduction of molecular oxygen"/>
    <property type="evidence" value="ECO:0007669"/>
    <property type="project" value="InterPro"/>
</dbReference>
<organism evidence="6 7">
    <name type="scientific">Apodospora peruviana</name>
    <dbReference type="NCBI Taxonomy" id="516989"/>
    <lineage>
        <taxon>Eukaryota</taxon>
        <taxon>Fungi</taxon>
        <taxon>Dikarya</taxon>
        <taxon>Ascomycota</taxon>
        <taxon>Pezizomycotina</taxon>
        <taxon>Sordariomycetes</taxon>
        <taxon>Sordariomycetidae</taxon>
        <taxon>Sordariales</taxon>
        <taxon>Lasiosphaeriaceae</taxon>
        <taxon>Apodospora</taxon>
    </lineage>
</organism>
<dbReference type="PANTHER" id="PTHR46300:SF5">
    <property type="entry name" value="CYTOCHROME P450"/>
    <property type="match status" value="1"/>
</dbReference>
<feature type="chain" id="PRO_5041903761" evidence="5">
    <location>
        <begin position="19"/>
        <end position="185"/>
    </location>
</feature>
<keyword evidence="4" id="KW-0408">Iron</keyword>
<name>A0AAE0HZA7_9PEZI</name>
<dbReference type="InterPro" id="IPR001128">
    <property type="entry name" value="Cyt_P450"/>
</dbReference>